<dbReference type="Pfam" id="PF00144">
    <property type="entry name" value="Beta-lactamase"/>
    <property type="match status" value="1"/>
</dbReference>
<evidence type="ECO:0000313" key="4">
    <source>
        <dbReference type="EMBL" id="VUC32416.1"/>
    </source>
</evidence>
<feature type="chain" id="PRO_5045975939" description="Beta-lactamase-related domain-containing protein" evidence="2">
    <location>
        <begin position="25"/>
        <end position="659"/>
    </location>
</feature>
<feature type="signal peptide" evidence="2">
    <location>
        <begin position="1"/>
        <end position="24"/>
    </location>
</feature>
<evidence type="ECO:0000256" key="1">
    <source>
        <dbReference type="ARBA" id="ARBA00038215"/>
    </source>
</evidence>
<dbReference type="SUPFAM" id="SSF56601">
    <property type="entry name" value="beta-lactamase/transpeptidase-like"/>
    <property type="match status" value="1"/>
</dbReference>
<accession>A0ABY6UM77</accession>
<sequence>MRSLLGRCVASFLLVFSFFSLAVAVPCKESTRSIYEVYHSVNGAEHTTRASQLKQQGYRIISLSAYGEPDNAQFAAVWVRRDGPAFEMAQGLDAKSFENWWTAWQAKGYVATHVSATGPAERATFAGVMEQISGAPFWALTCDLTNPWAFQNATVGHYMIVKSFRMYGTPQNRRYCVLGHENVGNVFNTVHYTLPSYGIDFGDVFQAEISKRFWRPSHLFVSEDHIITPFFTDTNIGSWISFAALSAAALDAEIVAQKANGLHPIHVQGAGSGGDTQFTAIFAETDLSEQRTWTAKGPVNGFANNELAKSNMDSLFRQWMQRNGVRQAQFAVSKNGTILTERSFTFAEPSRDQVEPNDKFLLGSVSKMFVNAAIVNLINSGRLNYSTPAYPLLGFCQYGDARTANITVKHLLEHRAGYNRDKSGDPAFQFRMVALDLLQGSRSATIKDVIDWVIGRPLDFAPDASYAYSNYGTMVLSYIVEKVSGMEYLEFLQKNLLNGLDIELYKDGAAAHASDRISQETRLVGYDTLHPLSSQRVSGVHGGGGDIKKQTMGAFSLAGSASSIARFVGSHGKFIHSILLPLLCINKQLTDHRAIVDAAAWGYGDRQISRRDGSVNGARAWVQSDKVLDWAVTLNTRDYLTEWEWENFVNYQVPSLFYY</sequence>
<dbReference type="InterPro" id="IPR001466">
    <property type="entry name" value="Beta-lactam-related"/>
</dbReference>
<proteinExistence type="inferred from homology"/>
<dbReference type="PANTHER" id="PTHR46825:SF9">
    <property type="entry name" value="BETA-LACTAMASE-RELATED DOMAIN-CONTAINING PROTEIN"/>
    <property type="match status" value="1"/>
</dbReference>
<dbReference type="Pfam" id="PF17660">
    <property type="entry name" value="BTRD1"/>
    <property type="match status" value="3"/>
</dbReference>
<evidence type="ECO:0000259" key="3">
    <source>
        <dbReference type="Pfam" id="PF00144"/>
    </source>
</evidence>
<keyword evidence="5" id="KW-1185">Reference proteome</keyword>
<keyword evidence="2" id="KW-0732">Signal</keyword>
<feature type="domain" description="Beta-lactamase-related" evidence="3">
    <location>
        <begin position="313"/>
        <end position="568"/>
    </location>
</feature>
<dbReference type="EMBL" id="CABFNS010000851">
    <property type="protein sequence ID" value="VUC32416.1"/>
    <property type="molecule type" value="Genomic_DNA"/>
</dbReference>
<dbReference type="Gene3D" id="3.40.710.10">
    <property type="entry name" value="DD-peptidase/beta-lactamase superfamily"/>
    <property type="match status" value="1"/>
</dbReference>
<comment type="caution">
    <text evidence="4">The sequence shown here is derived from an EMBL/GenBank/DDBJ whole genome shotgun (WGS) entry which is preliminary data.</text>
</comment>
<gene>
    <name evidence="4" type="ORF">CLO192961_LOCUS328659</name>
</gene>
<dbReference type="PANTHER" id="PTHR46825">
    <property type="entry name" value="D-ALANYL-D-ALANINE-CARBOXYPEPTIDASE/ENDOPEPTIDASE AMPH"/>
    <property type="match status" value="1"/>
</dbReference>
<dbReference type="InterPro" id="IPR050491">
    <property type="entry name" value="AmpC-like"/>
</dbReference>
<dbReference type="InterPro" id="IPR049511">
    <property type="entry name" value="PGH-like_rpt"/>
</dbReference>
<name>A0ABY6UM77_BIOOC</name>
<comment type="similarity">
    <text evidence="1">Belongs to the peptidase S12 family.</text>
</comment>
<dbReference type="Proteomes" id="UP000766486">
    <property type="component" value="Unassembled WGS sequence"/>
</dbReference>
<evidence type="ECO:0000256" key="2">
    <source>
        <dbReference type="SAM" id="SignalP"/>
    </source>
</evidence>
<dbReference type="InterPro" id="IPR012338">
    <property type="entry name" value="Beta-lactam/transpept-like"/>
</dbReference>
<reference evidence="4 5" key="1">
    <citation type="submission" date="2019-06" db="EMBL/GenBank/DDBJ databases">
        <authorList>
            <person name="Broberg M."/>
        </authorList>
    </citation>
    <scope>NUCLEOTIDE SEQUENCE [LARGE SCALE GENOMIC DNA]</scope>
</reference>
<organism evidence="4 5">
    <name type="scientific">Bionectria ochroleuca</name>
    <name type="common">Gliocladium roseum</name>
    <dbReference type="NCBI Taxonomy" id="29856"/>
    <lineage>
        <taxon>Eukaryota</taxon>
        <taxon>Fungi</taxon>
        <taxon>Dikarya</taxon>
        <taxon>Ascomycota</taxon>
        <taxon>Pezizomycotina</taxon>
        <taxon>Sordariomycetes</taxon>
        <taxon>Hypocreomycetidae</taxon>
        <taxon>Hypocreales</taxon>
        <taxon>Bionectriaceae</taxon>
        <taxon>Clonostachys</taxon>
    </lineage>
</organism>
<protein>
    <recommendedName>
        <fullName evidence="3">Beta-lactamase-related domain-containing protein</fullName>
    </recommendedName>
</protein>
<evidence type="ECO:0000313" key="5">
    <source>
        <dbReference type="Proteomes" id="UP000766486"/>
    </source>
</evidence>